<keyword evidence="1" id="KW-0812">Transmembrane</keyword>
<accession>A0A7C4TAZ1</accession>
<gene>
    <name evidence="2" type="ORF">ENV60_01960</name>
</gene>
<dbReference type="InterPro" id="IPR019283">
    <property type="entry name" value="DUF2330"/>
</dbReference>
<keyword evidence="1" id="KW-0472">Membrane</keyword>
<proteinExistence type="predicted"/>
<feature type="transmembrane region" description="Helical" evidence="1">
    <location>
        <begin position="294"/>
        <end position="315"/>
    </location>
</feature>
<evidence type="ECO:0000313" key="2">
    <source>
        <dbReference type="EMBL" id="HGV97044.1"/>
    </source>
</evidence>
<dbReference type="AlphaFoldDB" id="A0A7C4TAZ1"/>
<reference evidence="2" key="1">
    <citation type="journal article" date="2020" name="mSystems">
        <title>Genome- and Community-Level Interaction Insights into Carbon Utilization and Element Cycling Functions of Hydrothermarchaeota in Hydrothermal Sediment.</title>
        <authorList>
            <person name="Zhou Z."/>
            <person name="Liu Y."/>
            <person name="Xu W."/>
            <person name="Pan J."/>
            <person name="Luo Z.H."/>
            <person name="Li M."/>
        </authorList>
    </citation>
    <scope>NUCLEOTIDE SEQUENCE [LARGE SCALE GENOMIC DNA]</scope>
    <source>
        <strain evidence="2">SpSt-774</strain>
    </source>
</reference>
<evidence type="ECO:0000256" key="1">
    <source>
        <dbReference type="SAM" id="Phobius"/>
    </source>
</evidence>
<dbReference type="EMBL" id="DTGZ01000038">
    <property type="protein sequence ID" value="HGV97044.1"/>
    <property type="molecule type" value="Genomic_DNA"/>
</dbReference>
<dbReference type="Pfam" id="PF10092">
    <property type="entry name" value="DUF2330"/>
    <property type="match status" value="1"/>
</dbReference>
<sequence>MKKLFLPAIIITLIWADGGVVPPIYHEIYGADQVSVIKILPDSEELSILVKFGWTVDYYGFAWVVPFPSLPSIREIDDSLFIDLSKLSSTRRTYGGCGPYYGEGYDYGGDYFQIVAYQTIGFLQTVLIQTDDPDTLVNYLIDNGYQLPDGMRDMFQDYINRQWHYFFIARVDTTAYNYENNIGICFKFATDKIVYPMKISSLTSINGISVYLYVIGQHKMFFDGAELLYANRLSETELENIKEDFSVLFNYVKEGDYITKLRRFYEHHQDMTSDITLYQSPDDTEFRKEEEPEWYMGLGNSMLLPIFVFFLLIMVMKIKKLGKSRTGPLL</sequence>
<organism evidence="2">
    <name type="scientific">candidate division WOR-3 bacterium</name>
    <dbReference type="NCBI Taxonomy" id="2052148"/>
    <lineage>
        <taxon>Bacteria</taxon>
        <taxon>Bacteria division WOR-3</taxon>
    </lineage>
</organism>
<protein>
    <submittedName>
        <fullName evidence="2">DUF2330 domain-containing protein</fullName>
    </submittedName>
</protein>
<keyword evidence="1" id="KW-1133">Transmembrane helix</keyword>
<name>A0A7C4TAZ1_UNCW3</name>
<comment type="caution">
    <text evidence="2">The sequence shown here is derived from an EMBL/GenBank/DDBJ whole genome shotgun (WGS) entry which is preliminary data.</text>
</comment>